<dbReference type="GO" id="GO:0005048">
    <property type="term" value="F:signal sequence binding"/>
    <property type="evidence" value="ECO:0007669"/>
    <property type="project" value="UniProtKB-UniRule"/>
</dbReference>
<keyword evidence="1" id="KW-0963">Cytoplasm</keyword>
<dbReference type="STRING" id="1531429.JI75_05330"/>
<accession>A0A0A8B3V5</accession>
<dbReference type="GO" id="GO:0051224">
    <property type="term" value="P:negative regulation of protein transport"/>
    <property type="evidence" value="ECO:0007669"/>
    <property type="project" value="UniProtKB-UniRule"/>
</dbReference>
<dbReference type="RefSeq" id="WP_039689310.1">
    <property type="nucleotide sequence ID" value="NZ_CP009302.1"/>
</dbReference>
<comment type="function">
    <text evidence="1">Chaperone for NapA, the catalytic subunit of the periplasmic nitrate reductase. It binds directly and specifically to the twin-arginine signal peptide of NapA, preventing premature interaction with the Tat translocase and premature export.</text>
</comment>
<protein>
    <recommendedName>
        <fullName evidence="1">Chaperone NapD</fullName>
    </recommendedName>
    <alternativeName>
        <fullName evidence="1">NapA signal peptide-binding chaperone NapD</fullName>
    </alternativeName>
</protein>
<keyword evidence="3" id="KW-1185">Reference proteome</keyword>
<evidence type="ECO:0000313" key="3">
    <source>
        <dbReference type="Proteomes" id="UP000031121"/>
    </source>
</evidence>
<dbReference type="KEGG" id="cbac:JI75_05330"/>
<dbReference type="AlphaFoldDB" id="A0A0A8B3V5"/>
<comment type="subcellular location">
    <subcellularLocation>
        <location evidence="1">Cytoplasm</location>
    </subcellularLocation>
</comment>
<dbReference type="EMBL" id="CP009302">
    <property type="protein sequence ID" value="AJC12176.1"/>
    <property type="molecule type" value="Genomic_DNA"/>
</dbReference>
<dbReference type="GO" id="GO:0005737">
    <property type="term" value="C:cytoplasm"/>
    <property type="evidence" value="ECO:0007669"/>
    <property type="project" value="UniProtKB-SubCell"/>
</dbReference>
<evidence type="ECO:0000256" key="1">
    <source>
        <dbReference type="HAMAP-Rule" id="MF_02200"/>
    </source>
</evidence>
<dbReference type="InterPro" id="IPR005623">
    <property type="entry name" value="Chaperone_NapD_NO3_reduct"/>
</dbReference>
<comment type="subunit">
    <text evidence="1">Interacts with the cytoplasmic NapA precursor.</text>
</comment>
<name>A0A0A8B3V5_9ACTN</name>
<reference evidence="2 3" key="2">
    <citation type="journal article" date="2015" name="Genome Announc.">
        <title>Complete Genome Sequence of Coriobacteriaceae Strain 68-1-3, a Novel Mucus-Degrading Isolate from the Swine Intestinal Tract.</title>
        <authorList>
            <person name="Looft T."/>
            <person name="Bayles D.O."/>
            <person name="Alt D.P."/>
            <person name="Stanton T.B."/>
        </authorList>
    </citation>
    <scope>NUCLEOTIDE SEQUENCE [LARGE SCALE GENOMIC DNA]</scope>
    <source>
        <strain evidence="2 3">68-1-3</strain>
    </source>
</reference>
<comment type="similarity">
    <text evidence="1">Belongs to the NapD family.</text>
</comment>
<gene>
    <name evidence="1" type="primary">napD</name>
    <name evidence="2" type="ORF">JI75_05330</name>
</gene>
<dbReference type="HAMAP" id="MF_02200">
    <property type="entry name" value="NapD"/>
    <property type="match status" value="1"/>
</dbReference>
<evidence type="ECO:0000313" key="2">
    <source>
        <dbReference type="EMBL" id="AJC12176.1"/>
    </source>
</evidence>
<dbReference type="Pfam" id="PF03927">
    <property type="entry name" value="NapD"/>
    <property type="match status" value="1"/>
</dbReference>
<dbReference type="Gene3D" id="3.30.70.920">
    <property type="match status" value="1"/>
</dbReference>
<sequence length="89" mass="9423">MQDHTVISSLIVRVLPDHGESAAARLASIEGVEVHEKLEGKIVVTIEAPTVDSSHDTAASFSEIPGVIGVDLVYVNFEDDPAVAKGSQR</sequence>
<dbReference type="HOGENOM" id="CLU_155794_4_2_11"/>
<dbReference type="Proteomes" id="UP000031121">
    <property type="component" value="Chromosome"/>
</dbReference>
<organism evidence="2 3">
    <name type="scientific">Berryella intestinalis</name>
    <dbReference type="NCBI Taxonomy" id="1531429"/>
    <lineage>
        <taxon>Bacteria</taxon>
        <taxon>Bacillati</taxon>
        <taxon>Actinomycetota</taxon>
        <taxon>Coriobacteriia</taxon>
        <taxon>Eggerthellales</taxon>
        <taxon>Eggerthellaceae</taxon>
        <taxon>Berryella</taxon>
    </lineage>
</organism>
<proteinExistence type="inferred from homology"/>
<keyword evidence="1" id="KW-0143">Chaperone</keyword>
<dbReference type="OrthoDB" id="2885067at2"/>
<reference evidence="3" key="1">
    <citation type="submission" date="2014-08" db="EMBL/GenBank/DDBJ databases">
        <title>Coriobacteriaceae sp. complete genome.</title>
        <authorList>
            <person name="Looft T."/>
            <person name="Bayles D.O."/>
            <person name="Stanton T.B."/>
        </authorList>
    </citation>
    <scope>NUCLEOTIDE SEQUENCE [LARGE SCALE GENOMIC DNA]</scope>
    <source>
        <strain evidence="3">68-1-3</strain>
    </source>
</reference>